<dbReference type="AlphaFoldDB" id="A0A8J9SHY1"/>
<proteinExistence type="predicted"/>
<evidence type="ECO:0000313" key="1">
    <source>
        <dbReference type="EMBL" id="CAG9280164.1"/>
    </source>
</evidence>
<protein>
    <submittedName>
        <fullName evidence="1">Uncharacterized protein</fullName>
    </submittedName>
</protein>
<sequence>MSNLQILSKFTVGGQELQNRVVLAPLTRAR</sequence>
<feature type="non-terminal residue" evidence="1">
    <location>
        <position position="30"/>
    </location>
</feature>
<dbReference type="EMBL" id="OU594953">
    <property type="protein sequence ID" value="CAG9280164.1"/>
    <property type="molecule type" value="Genomic_DNA"/>
</dbReference>
<reference evidence="1" key="1">
    <citation type="submission" date="2022-02" db="EMBL/GenBank/DDBJ databases">
        <authorList>
            <person name="Giguere J D."/>
        </authorList>
    </citation>
    <scope>NUCLEOTIDE SEQUENCE</scope>
    <source>
        <strain evidence="1">CCAP 1055/1</strain>
    </source>
</reference>
<name>A0A8J9SHY1_PHATR</name>
<gene>
    <name evidence="1" type="ORF">PTTT1_LOCUS12409</name>
</gene>
<organism evidence="1">
    <name type="scientific">Phaeodactylum tricornutum</name>
    <name type="common">Diatom</name>
    <dbReference type="NCBI Taxonomy" id="2850"/>
    <lineage>
        <taxon>Eukaryota</taxon>
        <taxon>Sar</taxon>
        <taxon>Stramenopiles</taxon>
        <taxon>Ochrophyta</taxon>
        <taxon>Bacillariophyta</taxon>
        <taxon>Bacillariophyceae</taxon>
        <taxon>Bacillariophycidae</taxon>
        <taxon>Naviculales</taxon>
        <taxon>Phaeodactylaceae</taxon>
        <taxon>Phaeodactylum</taxon>
    </lineage>
</organism>
<accession>A0A8J9SHY1</accession>
<dbReference type="Proteomes" id="UP000836788">
    <property type="component" value="Chromosome 12"/>
</dbReference>